<evidence type="ECO:0000313" key="2">
    <source>
        <dbReference type="Proteomes" id="UP001208689"/>
    </source>
</evidence>
<organism evidence="1 2">
    <name type="scientific">Candidatus Lokiarchaeum ossiferum</name>
    <dbReference type="NCBI Taxonomy" id="2951803"/>
    <lineage>
        <taxon>Archaea</taxon>
        <taxon>Promethearchaeati</taxon>
        <taxon>Promethearchaeota</taxon>
        <taxon>Promethearchaeia</taxon>
        <taxon>Promethearchaeales</taxon>
        <taxon>Promethearchaeaceae</taxon>
        <taxon>Candidatus Lokiarchaeum</taxon>
    </lineage>
</organism>
<protein>
    <submittedName>
        <fullName evidence="1">Uncharacterized protein</fullName>
    </submittedName>
</protein>
<proteinExistence type="predicted"/>
<name>A0ABY6HTW0_9ARCH</name>
<gene>
    <name evidence="1" type="ORF">NEF87_003243</name>
</gene>
<evidence type="ECO:0000313" key="1">
    <source>
        <dbReference type="EMBL" id="UYP46958.1"/>
    </source>
</evidence>
<reference evidence="1" key="1">
    <citation type="submission" date="2022-09" db="EMBL/GenBank/DDBJ databases">
        <title>Actin cytoskeleton and complex cell architecture in an #Asgard archaeon.</title>
        <authorList>
            <person name="Ponce Toledo R.I."/>
            <person name="Schleper C."/>
            <person name="Rodrigues Oliveira T."/>
            <person name="Wollweber F."/>
            <person name="Xu J."/>
            <person name="Rittmann S."/>
            <person name="Klingl A."/>
            <person name="Pilhofer M."/>
        </authorList>
    </citation>
    <scope>NUCLEOTIDE SEQUENCE</scope>
    <source>
        <strain evidence="1">B-35</strain>
    </source>
</reference>
<dbReference type="Proteomes" id="UP001208689">
    <property type="component" value="Chromosome"/>
</dbReference>
<keyword evidence="2" id="KW-1185">Reference proteome</keyword>
<sequence>MVDCVYCKYIKPDLKGSKFCPECHGNTPTFKAMRMMDRTTSEQELLYSLLNMQFNENYEKLRTSLLNLLTQVDIYNFDMKSALINYLQINEPLE</sequence>
<dbReference type="EMBL" id="CP104013">
    <property type="protein sequence ID" value="UYP46958.1"/>
    <property type="molecule type" value="Genomic_DNA"/>
</dbReference>
<accession>A0ABY6HTW0</accession>